<evidence type="ECO:0000313" key="1">
    <source>
        <dbReference type="EMBL" id="KUG29900.1"/>
    </source>
</evidence>
<dbReference type="EMBL" id="LNQE01000024">
    <property type="protein sequence ID" value="KUG29900.1"/>
    <property type="molecule type" value="Genomic_DNA"/>
</dbReference>
<proteinExistence type="predicted"/>
<protein>
    <submittedName>
        <fullName evidence="1">Hica protein</fullName>
    </submittedName>
</protein>
<organism evidence="1">
    <name type="scientific">hydrocarbon metagenome</name>
    <dbReference type="NCBI Taxonomy" id="938273"/>
    <lineage>
        <taxon>unclassified sequences</taxon>
        <taxon>metagenomes</taxon>
        <taxon>ecological metagenomes</taxon>
    </lineage>
</organism>
<comment type="caution">
    <text evidence="1">The sequence shown here is derived from an EMBL/GenBank/DDBJ whole genome shotgun (WGS) entry which is preliminary data.</text>
</comment>
<name>A0A0W8G9T8_9ZZZZ</name>
<dbReference type="AlphaFoldDB" id="A0A0W8G9T8"/>
<gene>
    <name evidence="1" type="ORF">ASZ90_000210</name>
</gene>
<accession>A0A0W8G9T8</accession>
<reference evidence="1" key="1">
    <citation type="journal article" date="2015" name="Proc. Natl. Acad. Sci. U.S.A.">
        <title>Networks of energetic and metabolic interactions define dynamics in microbial communities.</title>
        <authorList>
            <person name="Embree M."/>
            <person name="Liu J.K."/>
            <person name="Al-Bassam M.M."/>
            <person name="Zengler K."/>
        </authorList>
    </citation>
    <scope>NUCLEOTIDE SEQUENCE</scope>
</reference>
<sequence length="85" mass="9517">MNSRLRRTLEAILAKPERGDIAWSAVEALLLALGCRKLEGDESRVRFVSAGGAILRIHRPHPRPVLDKGAAKSVRRFLSEMEIEQ</sequence>